<reference evidence="1 2" key="1">
    <citation type="submission" date="2019-11" db="EMBL/GenBank/DDBJ databases">
        <title>Growth characteristics of pneumococcus vary with the chemical composition of the capsule and with environmental conditions.</title>
        <authorList>
            <person name="Tothpal A."/>
            <person name="Desobry K."/>
            <person name="Joshi S."/>
            <person name="Wyllie A.L."/>
            <person name="Weinberger D.M."/>
        </authorList>
    </citation>
    <scope>NUCLEOTIDE SEQUENCE [LARGE SCALE GENOMIC DNA]</scope>
    <source>
        <strain evidence="2">pnumococcus22F</strain>
    </source>
</reference>
<dbReference type="Proteomes" id="UP000474228">
    <property type="component" value="Unassembled WGS sequence"/>
</dbReference>
<comment type="caution">
    <text evidence="1">The sequence shown here is derived from an EMBL/GenBank/DDBJ whole genome shotgun (WGS) entry which is preliminary data.</text>
</comment>
<name>A0A6G2D789_STREE</name>
<organism evidence="1 2">
    <name type="scientific">Streptococcus pneumoniae</name>
    <dbReference type="NCBI Taxonomy" id="1313"/>
    <lineage>
        <taxon>Bacteria</taxon>
        <taxon>Bacillati</taxon>
        <taxon>Bacillota</taxon>
        <taxon>Bacilli</taxon>
        <taxon>Lactobacillales</taxon>
        <taxon>Streptococcaceae</taxon>
        <taxon>Streptococcus</taxon>
    </lineage>
</organism>
<dbReference type="EMBL" id="WNHJ01001216">
    <property type="protein sequence ID" value="MTV64681.1"/>
    <property type="molecule type" value="Genomic_DNA"/>
</dbReference>
<evidence type="ECO:0000313" key="1">
    <source>
        <dbReference type="EMBL" id="MTV64681.1"/>
    </source>
</evidence>
<feature type="non-terminal residue" evidence="1">
    <location>
        <position position="29"/>
    </location>
</feature>
<accession>A0A6G2D789</accession>
<evidence type="ECO:0000313" key="2">
    <source>
        <dbReference type="Proteomes" id="UP000474228"/>
    </source>
</evidence>
<proteinExistence type="predicted"/>
<protein>
    <submittedName>
        <fullName evidence="1">Lantibiotic (Srt) production protein</fullName>
    </submittedName>
</protein>
<gene>
    <name evidence="1" type="ORF">GM539_15245</name>
</gene>
<sequence>MDIMEEENHKKYKVYIRETSSYFVYNKEN</sequence>
<dbReference type="AlphaFoldDB" id="A0A6G2D789"/>